<gene>
    <name evidence="11" type="primary">MICALL2</name>
</gene>
<sequence length="850" mass="93514">MAAIQALQQWCKKQCEGYKDVHITNMTTSFRDGLAFCAILHRHRPDLINFNALSKENVFENNQLAFQMAEKELGIPALLDAEDMVALKVPDRLSILTYVSQYYNYFHGRSPIGGMSGVKRPSSSPAEEPKEKKVVSEPAVPAPAKPPRIHVPPEPKTNLAPQERNLVKENPPATGRRILVETSNTRSSDCAVCGAHVHLVQRHLVDGKLYHRNCFRCKQCSNTLTSGAYKAGTEPGTLICTRHEEPNHLHVFPSSRDIGGQNKLTGTTSTSGIHLKGLESKKPTQEPLKTNPVLRNSSLAKPWEPSYLGTNKSGSVSTSPITRRTDPVGGKTDRPEAGVAPATSHWTASSAKTQQAREIFFQPGLGSSGLPANKVEPVKNHVSPFKAPEAAGKTSSPGVSAPGVNSGNSEKDRARNILMHALPGPSTPGRRGSPKAQPRLLGVRGSSPTTSGFQRLEPKDVPNVSKPTSGPGSSEKPGQAPPRTAAPNSPKDPRHIVGTAAQNPAKDPPVSRPAEARLKVDVKVSKAGGPGVTEEKSESPADWRSRLKPVGTKFPHQGDARNAPKPAEVHKSVINITPSSAPKETKPAFPKVSLMVQEPAPAADQPQKKRLLVSSLDITSGWQKPRPQGEDAPALRKVEEPGWPKKAIASVQPSAPEPFKKRLSSPAVSPSKLSSDYIPEKEIQKEVQQIERDLDELELKGVDMEKQLRKCEGDDREDALMVEWFKLIHEKQLLLRRESELMYRSRQQKLEEKQWNIETELRNLMNKPESLKTPKDKAQEEELLKSYLAIIDGRNEIVENLDEDRIRELEEDKEMAALIRKLDVSRSNQEGEKKKVKFGLFKLLQLKIKS</sequence>
<dbReference type="SMART" id="SM01203">
    <property type="entry name" value="DUF3585"/>
    <property type="match status" value="1"/>
</dbReference>
<feature type="compositionally biased region" description="Polar residues" evidence="6">
    <location>
        <begin position="308"/>
        <end position="322"/>
    </location>
</feature>
<dbReference type="PROSITE" id="PS50023">
    <property type="entry name" value="LIM_DOMAIN_2"/>
    <property type="match status" value="1"/>
</dbReference>
<dbReference type="Proteomes" id="UP000694871">
    <property type="component" value="Unplaced"/>
</dbReference>
<protein>
    <submittedName>
        <fullName evidence="11">MICAL-like protein 2</fullName>
    </submittedName>
</protein>
<dbReference type="InterPro" id="IPR022735">
    <property type="entry name" value="bMERB_dom"/>
</dbReference>
<accession>A0ABM1KS71</accession>
<dbReference type="PROSITE" id="PS00478">
    <property type="entry name" value="LIM_DOMAIN_1"/>
    <property type="match status" value="1"/>
</dbReference>
<dbReference type="GeneID" id="107118717"/>
<dbReference type="InterPro" id="IPR036872">
    <property type="entry name" value="CH_dom_sf"/>
</dbReference>
<keyword evidence="1 4" id="KW-0479">Metal-binding</keyword>
<evidence type="ECO:0000259" key="8">
    <source>
        <dbReference type="PROSITE" id="PS50023"/>
    </source>
</evidence>
<dbReference type="Pfam" id="PF00412">
    <property type="entry name" value="LIM"/>
    <property type="match status" value="1"/>
</dbReference>
<dbReference type="SUPFAM" id="SSF57716">
    <property type="entry name" value="Glucocorticoid receptor-like (DNA-binding domain)"/>
    <property type="match status" value="1"/>
</dbReference>
<dbReference type="PANTHER" id="PTHR23167:SF87">
    <property type="entry name" value="MICAL-LIKE PROTEIN 2"/>
    <property type="match status" value="1"/>
</dbReference>
<keyword evidence="3 4" id="KW-0440">LIM domain</keyword>
<feature type="compositionally biased region" description="Polar residues" evidence="6">
    <location>
        <begin position="393"/>
        <end position="408"/>
    </location>
</feature>
<feature type="compositionally biased region" description="Basic and acidic residues" evidence="6">
    <location>
        <begin position="627"/>
        <end position="643"/>
    </location>
</feature>
<feature type="region of interest" description="Disordered" evidence="6">
    <location>
        <begin position="251"/>
        <end position="349"/>
    </location>
</feature>
<feature type="compositionally biased region" description="Basic and acidic residues" evidence="6">
    <location>
        <begin position="514"/>
        <end position="524"/>
    </location>
</feature>
<dbReference type="CDD" id="cd21253">
    <property type="entry name" value="CH_MICALL2"/>
    <property type="match status" value="1"/>
</dbReference>
<evidence type="ECO:0000256" key="5">
    <source>
        <dbReference type="SAM" id="Coils"/>
    </source>
</evidence>
<dbReference type="Pfam" id="PF00307">
    <property type="entry name" value="CH"/>
    <property type="match status" value="1"/>
</dbReference>
<evidence type="ECO:0000313" key="11">
    <source>
        <dbReference type="RefSeq" id="XP_015276558.1"/>
    </source>
</evidence>
<evidence type="ECO:0000256" key="3">
    <source>
        <dbReference type="ARBA" id="ARBA00023038"/>
    </source>
</evidence>
<keyword evidence="10" id="KW-1185">Reference proteome</keyword>
<dbReference type="Pfam" id="PF12130">
    <property type="entry name" value="bMERB_dom"/>
    <property type="match status" value="1"/>
</dbReference>
<evidence type="ECO:0000256" key="2">
    <source>
        <dbReference type="ARBA" id="ARBA00022833"/>
    </source>
</evidence>
<dbReference type="InterPro" id="IPR001781">
    <property type="entry name" value="Znf_LIM"/>
</dbReference>
<feature type="compositionally biased region" description="Polar residues" evidence="6">
    <location>
        <begin position="262"/>
        <end position="272"/>
    </location>
</feature>
<keyword evidence="2 4" id="KW-0862">Zinc</keyword>
<feature type="compositionally biased region" description="Pro residues" evidence="6">
    <location>
        <begin position="140"/>
        <end position="155"/>
    </location>
</feature>
<feature type="compositionally biased region" description="Low complexity" evidence="6">
    <location>
        <begin position="664"/>
        <end position="675"/>
    </location>
</feature>
<keyword evidence="5" id="KW-0175">Coiled coil</keyword>
<dbReference type="Gene3D" id="2.10.110.10">
    <property type="entry name" value="Cysteine Rich Protein"/>
    <property type="match status" value="1"/>
</dbReference>
<dbReference type="InterPro" id="IPR050540">
    <property type="entry name" value="F-actin_Monoox_Mical"/>
</dbReference>
<evidence type="ECO:0000259" key="7">
    <source>
        <dbReference type="PROSITE" id="PS50021"/>
    </source>
</evidence>
<organism evidence="10 11">
    <name type="scientific">Gekko japonicus</name>
    <name type="common">Schlegel's Japanese gecko</name>
    <dbReference type="NCBI Taxonomy" id="146911"/>
    <lineage>
        <taxon>Eukaryota</taxon>
        <taxon>Metazoa</taxon>
        <taxon>Chordata</taxon>
        <taxon>Craniata</taxon>
        <taxon>Vertebrata</taxon>
        <taxon>Euteleostomi</taxon>
        <taxon>Lepidosauria</taxon>
        <taxon>Squamata</taxon>
        <taxon>Bifurcata</taxon>
        <taxon>Gekkota</taxon>
        <taxon>Gekkonidae</taxon>
        <taxon>Gekkoninae</taxon>
        <taxon>Gekko</taxon>
    </lineage>
</organism>
<feature type="domain" description="Calponin-homology (CH)" evidence="7">
    <location>
        <begin position="1"/>
        <end position="107"/>
    </location>
</feature>
<dbReference type="Gene3D" id="1.10.418.10">
    <property type="entry name" value="Calponin-like domain"/>
    <property type="match status" value="1"/>
</dbReference>
<dbReference type="PANTHER" id="PTHR23167">
    <property type="entry name" value="CALPONIN HOMOLOGY DOMAIN-CONTAINING PROTEIN DDB_G0272472-RELATED"/>
    <property type="match status" value="1"/>
</dbReference>
<dbReference type="RefSeq" id="XP_015276558.1">
    <property type="nucleotide sequence ID" value="XM_015421072.1"/>
</dbReference>
<reference evidence="11" key="1">
    <citation type="submission" date="2025-08" db="UniProtKB">
        <authorList>
            <consortium name="RefSeq"/>
        </authorList>
    </citation>
    <scope>IDENTIFICATION</scope>
</reference>
<evidence type="ECO:0000256" key="6">
    <source>
        <dbReference type="SAM" id="MobiDB-lite"/>
    </source>
</evidence>
<evidence type="ECO:0000256" key="4">
    <source>
        <dbReference type="PROSITE-ProRule" id="PRU00125"/>
    </source>
</evidence>
<evidence type="ECO:0000313" key="10">
    <source>
        <dbReference type="Proteomes" id="UP000694871"/>
    </source>
</evidence>
<dbReference type="SMART" id="SM00033">
    <property type="entry name" value="CH"/>
    <property type="match status" value="1"/>
</dbReference>
<dbReference type="CDD" id="cd09444">
    <property type="entry name" value="LIM_Mical_like_1"/>
    <property type="match status" value="1"/>
</dbReference>
<proteinExistence type="predicted"/>
<name>A0ABM1KS71_GEKJA</name>
<dbReference type="SMART" id="SM00132">
    <property type="entry name" value="LIM"/>
    <property type="match status" value="1"/>
</dbReference>
<dbReference type="PROSITE" id="PS50021">
    <property type="entry name" value="CH"/>
    <property type="match status" value="1"/>
</dbReference>
<feature type="domain" description="BMERB" evidence="9">
    <location>
        <begin position="666"/>
        <end position="817"/>
    </location>
</feature>
<feature type="region of interest" description="Disordered" evidence="6">
    <location>
        <begin position="114"/>
        <end position="160"/>
    </location>
</feature>
<feature type="compositionally biased region" description="Basic and acidic residues" evidence="6">
    <location>
        <begin position="533"/>
        <end position="545"/>
    </location>
</feature>
<feature type="region of interest" description="Disordered" evidence="6">
    <location>
        <begin position="385"/>
        <end position="586"/>
    </location>
</feature>
<feature type="region of interest" description="Disordered" evidence="6">
    <location>
        <begin position="618"/>
        <end position="676"/>
    </location>
</feature>
<dbReference type="PROSITE" id="PS51848">
    <property type="entry name" value="BMERB"/>
    <property type="match status" value="1"/>
</dbReference>
<dbReference type="SUPFAM" id="SSF47576">
    <property type="entry name" value="Calponin-homology domain, CH-domain"/>
    <property type="match status" value="1"/>
</dbReference>
<feature type="compositionally biased region" description="Basic and acidic residues" evidence="6">
    <location>
        <begin position="323"/>
        <end position="336"/>
    </location>
</feature>
<feature type="coiled-coil region" evidence="5">
    <location>
        <begin position="680"/>
        <end position="714"/>
    </location>
</feature>
<dbReference type="InterPro" id="IPR001715">
    <property type="entry name" value="CH_dom"/>
</dbReference>
<evidence type="ECO:0000256" key="1">
    <source>
        <dbReference type="ARBA" id="ARBA00022723"/>
    </source>
</evidence>
<feature type="domain" description="LIM zinc-binding" evidence="8">
    <location>
        <begin position="188"/>
        <end position="251"/>
    </location>
</feature>
<evidence type="ECO:0000259" key="9">
    <source>
        <dbReference type="PROSITE" id="PS51848"/>
    </source>
</evidence>